<evidence type="ECO:0000256" key="1">
    <source>
        <dbReference type="SAM" id="MobiDB-lite"/>
    </source>
</evidence>
<accession>A0A4C1VT44</accession>
<dbReference type="AlphaFoldDB" id="A0A4C1VT44"/>
<gene>
    <name evidence="2" type="ORF">EVAR_26065_1</name>
</gene>
<name>A0A4C1VT44_EUMVA</name>
<dbReference type="Proteomes" id="UP000299102">
    <property type="component" value="Unassembled WGS sequence"/>
</dbReference>
<feature type="region of interest" description="Disordered" evidence="1">
    <location>
        <begin position="19"/>
        <end position="38"/>
    </location>
</feature>
<proteinExistence type="predicted"/>
<comment type="caution">
    <text evidence="2">The sequence shown here is derived from an EMBL/GenBank/DDBJ whole genome shotgun (WGS) entry which is preliminary data.</text>
</comment>
<protein>
    <submittedName>
        <fullName evidence="2">Uncharacterized protein</fullName>
    </submittedName>
</protein>
<reference evidence="2 3" key="1">
    <citation type="journal article" date="2019" name="Commun. Biol.">
        <title>The bagworm genome reveals a unique fibroin gene that provides high tensile strength.</title>
        <authorList>
            <person name="Kono N."/>
            <person name="Nakamura H."/>
            <person name="Ohtoshi R."/>
            <person name="Tomita M."/>
            <person name="Numata K."/>
            <person name="Arakawa K."/>
        </authorList>
    </citation>
    <scope>NUCLEOTIDE SEQUENCE [LARGE SCALE GENOMIC DNA]</scope>
</reference>
<sequence length="90" mass="10384">MRSYRCPWILWSSTPPVSWEMGGKGEQPDGEENGYRGEGALKGGIERWRREWAFGTITHYTKFISGNWYFTSVFRDEDSRQVGHSMASST</sequence>
<keyword evidence="3" id="KW-1185">Reference proteome</keyword>
<evidence type="ECO:0000313" key="3">
    <source>
        <dbReference type="Proteomes" id="UP000299102"/>
    </source>
</evidence>
<organism evidence="2 3">
    <name type="scientific">Eumeta variegata</name>
    <name type="common">Bagworm moth</name>
    <name type="synonym">Eumeta japonica</name>
    <dbReference type="NCBI Taxonomy" id="151549"/>
    <lineage>
        <taxon>Eukaryota</taxon>
        <taxon>Metazoa</taxon>
        <taxon>Ecdysozoa</taxon>
        <taxon>Arthropoda</taxon>
        <taxon>Hexapoda</taxon>
        <taxon>Insecta</taxon>
        <taxon>Pterygota</taxon>
        <taxon>Neoptera</taxon>
        <taxon>Endopterygota</taxon>
        <taxon>Lepidoptera</taxon>
        <taxon>Glossata</taxon>
        <taxon>Ditrysia</taxon>
        <taxon>Tineoidea</taxon>
        <taxon>Psychidae</taxon>
        <taxon>Oiketicinae</taxon>
        <taxon>Eumeta</taxon>
    </lineage>
</organism>
<dbReference type="EMBL" id="BGZK01000390">
    <property type="protein sequence ID" value="GBP40984.1"/>
    <property type="molecule type" value="Genomic_DNA"/>
</dbReference>
<evidence type="ECO:0000313" key="2">
    <source>
        <dbReference type="EMBL" id="GBP40984.1"/>
    </source>
</evidence>